<proteinExistence type="predicted"/>
<comment type="caution">
    <text evidence="2">The sequence shown here is derived from an EMBL/GenBank/DDBJ whole genome shotgun (WGS) entry which is preliminary data.</text>
</comment>
<evidence type="ECO:0000313" key="3">
    <source>
        <dbReference type="Proteomes" id="UP000499080"/>
    </source>
</evidence>
<evidence type="ECO:0000256" key="1">
    <source>
        <dbReference type="SAM" id="MobiDB-lite"/>
    </source>
</evidence>
<name>A0A4Y2EP03_ARAVE</name>
<sequence length="92" mass="10714">MRHRLTDERHPSILQSEGGADNPLPPRFHKRKWALITQSISEPGLSSFVLELPPKRRVPQPHKRPFSVPRPTKSIRILLSPSTRKRLQKRIK</sequence>
<organism evidence="2 3">
    <name type="scientific">Araneus ventricosus</name>
    <name type="common">Orbweaver spider</name>
    <name type="synonym">Epeira ventricosa</name>
    <dbReference type="NCBI Taxonomy" id="182803"/>
    <lineage>
        <taxon>Eukaryota</taxon>
        <taxon>Metazoa</taxon>
        <taxon>Ecdysozoa</taxon>
        <taxon>Arthropoda</taxon>
        <taxon>Chelicerata</taxon>
        <taxon>Arachnida</taxon>
        <taxon>Araneae</taxon>
        <taxon>Araneomorphae</taxon>
        <taxon>Entelegynae</taxon>
        <taxon>Araneoidea</taxon>
        <taxon>Araneidae</taxon>
        <taxon>Araneus</taxon>
    </lineage>
</organism>
<feature type="region of interest" description="Disordered" evidence="1">
    <location>
        <begin position="1"/>
        <end position="27"/>
    </location>
</feature>
<dbReference type="AlphaFoldDB" id="A0A4Y2EP03"/>
<dbReference type="Proteomes" id="UP000499080">
    <property type="component" value="Unassembled WGS sequence"/>
</dbReference>
<gene>
    <name evidence="2" type="ORF">AVEN_108927_1</name>
</gene>
<protein>
    <submittedName>
        <fullName evidence="2">Uncharacterized protein</fullName>
    </submittedName>
</protein>
<evidence type="ECO:0000313" key="2">
    <source>
        <dbReference type="EMBL" id="GBM31023.1"/>
    </source>
</evidence>
<reference evidence="2 3" key="1">
    <citation type="journal article" date="2019" name="Sci. Rep.">
        <title>Orb-weaving spider Araneus ventricosus genome elucidates the spidroin gene catalogue.</title>
        <authorList>
            <person name="Kono N."/>
            <person name="Nakamura H."/>
            <person name="Ohtoshi R."/>
            <person name="Moran D.A.P."/>
            <person name="Shinohara A."/>
            <person name="Yoshida Y."/>
            <person name="Fujiwara M."/>
            <person name="Mori M."/>
            <person name="Tomita M."/>
            <person name="Arakawa K."/>
        </authorList>
    </citation>
    <scope>NUCLEOTIDE SEQUENCE [LARGE SCALE GENOMIC DNA]</scope>
</reference>
<accession>A0A4Y2EP03</accession>
<dbReference type="EMBL" id="BGPR01000673">
    <property type="protein sequence ID" value="GBM31023.1"/>
    <property type="molecule type" value="Genomic_DNA"/>
</dbReference>
<feature type="compositionally biased region" description="Basic and acidic residues" evidence="1">
    <location>
        <begin position="1"/>
        <end position="11"/>
    </location>
</feature>
<keyword evidence="3" id="KW-1185">Reference proteome</keyword>